<accession>A0A401JHU8</accession>
<dbReference type="PROSITE" id="PS50885">
    <property type="entry name" value="HAMP"/>
    <property type="match status" value="1"/>
</dbReference>
<keyword evidence="2" id="KW-0488">Methylation</keyword>
<dbReference type="Pfam" id="PF00015">
    <property type="entry name" value="MCPsignal"/>
    <property type="match status" value="1"/>
</dbReference>
<dbReference type="PRINTS" id="PR00260">
    <property type="entry name" value="CHEMTRNSDUCR"/>
</dbReference>
<feature type="region of interest" description="Disordered" evidence="6">
    <location>
        <begin position="552"/>
        <end position="585"/>
    </location>
</feature>
<dbReference type="SMART" id="SM00283">
    <property type="entry name" value="MA"/>
    <property type="match status" value="1"/>
</dbReference>
<evidence type="ECO:0000259" key="8">
    <source>
        <dbReference type="PROSITE" id="PS50111"/>
    </source>
</evidence>
<evidence type="ECO:0000256" key="1">
    <source>
        <dbReference type="ARBA" id="ARBA00004370"/>
    </source>
</evidence>
<dbReference type="SMART" id="SM00304">
    <property type="entry name" value="HAMP"/>
    <property type="match status" value="1"/>
</dbReference>
<keyword evidence="11" id="KW-1185">Reference proteome</keyword>
<protein>
    <submittedName>
        <fullName evidence="10">Methyl-accepting chemotaxis protein I</fullName>
    </submittedName>
</protein>
<reference evidence="10 11" key="1">
    <citation type="journal article" date="2019" name="Front. Microbiol.">
        <title>Genomes of Neutrophilic Sulfur-Oxidizing Chemolithoautotrophs Representing 9 Proteobacterial Species From 8 Genera.</title>
        <authorList>
            <person name="Watanabe T."/>
            <person name="Kojima H."/>
            <person name="Umezawa K."/>
            <person name="Hori C."/>
            <person name="Takasuka T.E."/>
            <person name="Kato Y."/>
            <person name="Fukui M."/>
        </authorList>
    </citation>
    <scope>NUCLEOTIDE SEQUENCE [LARGE SCALE GENOMIC DNA]</scope>
    <source>
        <strain evidence="10 11">TTN</strain>
    </source>
</reference>
<dbReference type="InterPro" id="IPR024478">
    <property type="entry name" value="HlyB_4HB_MCP"/>
</dbReference>
<dbReference type="EMBL" id="BGOW01000056">
    <property type="protein sequence ID" value="GBL47652.1"/>
    <property type="molecule type" value="Genomic_DNA"/>
</dbReference>
<feature type="transmembrane region" description="Helical" evidence="7">
    <location>
        <begin position="212"/>
        <end position="231"/>
    </location>
</feature>
<dbReference type="FunFam" id="1.10.287.950:FF:000001">
    <property type="entry name" value="Methyl-accepting chemotaxis sensory transducer"/>
    <property type="match status" value="1"/>
</dbReference>
<evidence type="ECO:0000256" key="5">
    <source>
        <dbReference type="SAM" id="Coils"/>
    </source>
</evidence>
<gene>
    <name evidence="10" type="ORF">SFMTTN_3494</name>
</gene>
<evidence type="ECO:0000256" key="3">
    <source>
        <dbReference type="ARBA" id="ARBA00029447"/>
    </source>
</evidence>
<dbReference type="PANTHER" id="PTHR43531:SF14">
    <property type="entry name" value="METHYL-ACCEPTING CHEMOTAXIS PROTEIN I-RELATED"/>
    <property type="match status" value="1"/>
</dbReference>
<dbReference type="PANTHER" id="PTHR43531">
    <property type="entry name" value="PROTEIN ICFG"/>
    <property type="match status" value="1"/>
</dbReference>
<evidence type="ECO:0000256" key="4">
    <source>
        <dbReference type="PROSITE-ProRule" id="PRU00284"/>
    </source>
</evidence>
<dbReference type="GO" id="GO:0007165">
    <property type="term" value="P:signal transduction"/>
    <property type="evidence" value="ECO:0007669"/>
    <property type="project" value="UniProtKB-KW"/>
</dbReference>
<dbReference type="GO" id="GO:0004888">
    <property type="term" value="F:transmembrane signaling receptor activity"/>
    <property type="evidence" value="ECO:0007669"/>
    <property type="project" value="InterPro"/>
</dbReference>
<evidence type="ECO:0000256" key="6">
    <source>
        <dbReference type="SAM" id="MobiDB-lite"/>
    </source>
</evidence>
<comment type="similarity">
    <text evidence="3">Belongs to the methyl-accepting chemotaxis (MCP) protein family.</text>
</comment>
<keyword evidence="4" id="KW-0807">Transducer</keyword>
<dbReference type="PROSITE" id="PS50111">
    <property type="entry name" value="CHEMOTAXIS_TRANSDUC_2"/>
    <property type="match status" value="1"/>
</dbReference>
<dbReference type="Gene3D" id="1.10.287.950">
    <property type="entry name" value="Methyl-accepting chemotaxis protein"/>
    <property type="match status" value="1"/>
</dbReference>
<dbReference type="InterPro" id="IPR051310">
    <property type="entry name" value="MCP_chemotaxis"/>
</dbReference>
<keyword evidence="7" id="KW-0472">Membrane</keyword>
<sequence length="585" mass="62934">MESLILNFLLINEGIKMLLENLKIGLRLGIGFGLILLLLFFIADESITEMDKIQGNLDGIVNVNNRELALANTVGSKVRDVSSYTRNIVLFTDLADLDKERSKIEVARAQSAEAEAKLEKMFNELPGTPEVEKAQVFKIKESQEAAIPLIDQVIALATQGKKPEALTLLMTQAEPATRNWLAEVEKLLDIKKQLNEQTRKDAEQSFNSIHRVMLGLTAFALLLGALVAWLITRSITHPINRAVEIAQTVAGGDLTSRIEVTSKDETGQLLQALKEMNDGLSKIVSQVRSGTDTIATATSQIAAGNLDLSSRTEEQASSLEETASSMEELTSTVKQNAEHARHANQLVMSTSEFAVKGGHVVGQVVHTMASIKASSRKISDIIGVIDGIAFQTNILALNAAVEAARAGEQGRGFAVVAAEVRNLAQRSAGAAKEIKILIGDSVEKVDMGSKLVDEAGETMDDIVTSVELVTEIMSGIANASKEQSSGIEQVNQAVSQMDEVTQQNAALVEEAAAASESLQDQAGKLAQVVSIFKLSEDGQAIRDSDNDIAVTRNRERQKLKEVPTRLGSKPKKLAAGGGGGDWEEF</sequence>
<dbReference type="Pfam" id="PF12729">
    <property type="entry name" value="4HB_MCP_1"/>
    <property type="match status" value="1"/>
</dbReference>
<feature type="domain" description="Methyl-accepting transducer" evidence="8">
    <location>
        <begin position="290"/>
        <end position="519"/>
    </location>
</feature>
<dbReference type="CDD" id="cd19411">
    <property type="entry name" value="MCP2201-like_sensor"/>
    <property type="match status" value="1"/>
</dbReference>
<dbReference type="Gene3D" id="6.10.340.10">
    <property type="match status" value="1"/>
</dbReference>
<dbReference type="GO" id="GO:0006935">
    <property type="term" value="P:chemotaxis"/>
    <property type="evidence" value="ECO:0007669"/>
    <property type="project" value="InterPro"/>
</dbReference>
<feature type="compositionally biased region" description="Basic and acidic residues" evidence="6">
    <location>
        <begin position="552"/>
        <end position="563"/>
    </location>
</feature>
<keyword evidence="7" id="KW-1133">Transmembrane helix</keyword>
<dbReference type="CDD" id="cd11386">
    <property type="entry name" value="MCP_signal"/>
    <property type="match status" value="1"/>
</dbReference>
<feature type="domain" description="HAMP" evidence="9">
    <location>
        <begin position="233"/>
        <end position="285"/>
    </location>
</feature>
<dbReference type="CDD" id="cd06225">
    <property type="entry name" value="HAMP"/>
    <property type="match status" value="1"/>
</dbReference>
<evidence type="ECO:0000256" key="7">
    <source>
        <dbReference type="SAM" id="Phobius"/>
    </source>
</evidence>
<evidence type="ECO:0000259" key="9">
    <source>
        <dbReference type="PROSITE" id="PS50885"/>
    </source>
</evidence>
<feature type="coiled-coil region" evidence="5">
    <location>
        <begin position="490"/>
        <end position="517"/>
    </location>
</feature>
<dbReference type="SUPFAM" id="SSF58104">
    <property type="entry name" value="Methyl-accepting chemotaxis protein (MCP) signaling domain"/>
    <property type="match status" value="1"/>
</dbReference>
<feature type="coiled-coil region" evidence="5">
    <location>
        <begin position="97"/>
        <end position="124"/>
    </location>
</feature>
<comment type="caution">
    <text evidence="10">The sequence shown here is derived from an EMBL/GenBank/DDBJ whole genome shotgun (WGS) entry which is preliminary data.</text>
</comment>
<dbReference type="InterPro" id="IPR003660">
    <property type="entry name" value="HAMP_dom"/>
</dbReference>
<proteinExistence type="inferred from homology"/>
<dbReference type="InterPro" id="IPR004090">
    <property type="entry name" value="Chemotax_Me-accpt_rcpt"/>
</dbReference>
<keyword evidence="7" id="KW-0812">Transmembrane</keyword>
<evidence type="ECO:0000256" key="2">
    <source>
        <dbReference type="ARBA" id="ARBA00022481"/>
    </source>
</evidence>
<name>A0A401JHU8_9PROT</name>
<keyword evidence="5" id="KW-0175">Coiled coil</keyword>
<organism evidence="10 11">
    <name type="scientific">Sulfuriferula multivorans</name>
    <dbReference type="NCBI Taxonomy" id="1559896"/>
    <lineage>
        <taxon>Bacteria</taxon>
        <taxon>Pseudomonadati</taxon>
        <taxon>Pseudomonadota</taxon>
        <taxon>Betaproteobacteria</taxon>
        <taxon>Nitrosomonadales</taxon>
        <taxon>Sulfuricellaceae</taxon>
        <taxon>Sulfuriferula</taxon>
    </lineage>
</organism>
<dbReference type="Proteomes" id="UP000286806">
    <property type="component" value="Unassembled WGS sequence"/>
</dbReference>
<dbReference type="GO" id="GO:0005886">
    <property type="term" value="C:plasma membrane"/>
    <property type="evidence" value="ECO:0007669"/>
    <property type="project" value="TreeGrafter"/>
</dbReference>
<evidence type="ECO:0000313" key="11">
    <source>
        <dbReference type="Proteomes" id="UP000286806"/>
    </source>
</evidence>
<feature type="compositionally biased region" description="Gly residues" evidence="6">
    <location>
        <begin position="575"/>
        <end position="585"/>
    </location>
</feature>
<dbReference type="AlphaFoldDB" id="A0A401JHU8"/>
<feature type="transmembrane region" description="Helical" evidence="7">
    <location>
        <begin position="24"/>
        <end position="43"/>
    </location>
</feature>
<dbReference type="Pfam" id="PF00672">
    <property type="entry name" value="HAMP"/>
    <property type="match status" value="1"/>
</dbReference>
<dbReference type="InterPro" id="IPR047347">
    <property type="entry name" value="YvaQ-like_sensor"/>
</dbReference>
<comment type="subcellular location">
    <subcellularLocation>
        <location evidence="1">Membrane</location>
    </subcellularLocation>
</comment>
<evidence type="ECO:0000313" key="10">
    <source>
        <dbReference type="EMBL" id="GBL47652.1"/>
    </source>
</evidence>
<dbReference type="InterPro" id="IPR004089">
    <property type="entry name" value="MCPsignal_dom"/>
</dbReference>